<reference evidence="1" key="1">
    <citation type="journal article" date="2020" name="Stud. Mycol.">
        <title>101 Dothideomycetes genomes: a test case for predicting lifestyles and emergence of pathogens.</title>
        <authorList>
            <person name="Haridas S."/>
            <person name="Albert R."/>
            <person name="Binder M."/>
            <person name="Bloem J."/>
            <person name="Labutti K."/>
            <person name="Salamov A."/>
            <person name="Andreopoulos B."/>
            <person name="Baker S."/>
            <person name="Barry K."/>
            <person name="Bills G."/>
            <person name="Bluhm B."/>
            <person name="Cannon C."/>
            <person name="Castanera R."/>
            <person name="Culley D."/>
            <person name="Daum C."/>
            <person name="Ezra D."/>
            <person name="Gonzalez J."/>
            <person name="Henrissat B."/>
            <person name="Kuo A."/>
            <person name="Liang C."/>
            <person name="Lipzen A."/>
            <person name="Lutzoni F."/>
            <person name="Magnuson J."/>
            <person name="Mondo S."/>
            <person name="Nolan M."/>
            <person name="Ohm R."/>
            <person name="Pangilinan J."/>
            <person name="Park H.-J."/>
            <person name="Ramirez L."/>
            <person name="Alfaro M."/>
            <person name="Sun H."/>
            <person name="Tritt A."/>
            <person name="Yoshinaga Y."/>
            <person name="Zwiers L.-H."/>
            <person name="Turgeon B."/>
            <person name="Goodwin S."/>
            <person name="Spatafora J."/>
            <person name="Crous P."/>
            <person name="Grigoriev I."/>
        </authorList>
    </citation>
    <scope>NUCLEOTIDE SEQUENCE</scope>
    <source>
        <strain evidence="1">CBS 122367</strain>
    </source>
</reference>
<dbReference type="OrthoDB" id="3535086at2759"/>
<dbReference type="Proteomes" id="UP000799291">
    <property type="component" value="Unassembled WGS sequence"/>
</dbReference>
<accession>A0A6G1JCR3</accession>
<keyword evidence="2" id="KW-1185">Reference proteome</keyword>
<protein>
    <submittedName>
        <fullName evidence="1">Uncharacterized protein</fullName>
    </submittedName>
</protein>
<gene>
    <name evidence="1" type="ORF">K458DRAFT_294350</name>
</gene>
<dbReference type="EMBL" id="MU005574">
    <property type="protein sequence ID" value="KAF2688218.1"/>
    <property type="molecule type" value="Genomic_DNA"/>
</dbReference>
<organism evidence="1 2">
    <name type="scientific">Lentithecium fluviatile CBS 122367</name>
    <dbReference type="NCBI Taxonomy" id="1168545"/>
    <lineage>
        <taxon>Eukaryota</taxon>
        <taxon>Fungi</taxon>
        <taxon>Dikarya</taxon>
        <taxon>Ascomycota</taxon>
        <taxon>Pezizomycotina</taxon>
        <taxon>Dothideomycetes</taxon>
        <taxon>Pleosporomycetidae</taxon>
        <taxon>Pleosporales</taxon>
        <taxon>Massarineae</taxon>
        <taxon>Lentitheciaceae</taxon>
        <taxon>Lentithecium</taxon>
    </lineage>
</organism>
<evidence type="ECO:0000313" key="2">
    <source>
        <dbReference type="Proteomes" id="UP000799291"/>
    </source>
</evidence>
<dbReference type="AlphaFoldDB" id="A0A6G1JCR3"/>
<sequence>MLPALQPSRPKAPQQLSQPTYTHIQTRAVHETPQPYTQPHTQPHVQRLPATLSMSLSQQQNTFKPRSQIEAMHPFAASSPFSPPRAFYDSAIRHPVFFTETLRKPPFPIPAVASQGWSPVASGYIMEERRSARKDGVARGKL</sequence>
<evidence type="ECO:0000313" key="1">
    <source>
        <dbReference type="EMBL" id="KAF2688218.1"/>
    </source>
</evidence>
<name>A0A6G1JCR3_9PLEO</name>
<proteinExistence type="predicted"/>